<keyword evidence="2" id="KW-1185">Reference proteome</keyword>
<evidence type="ECO:0000313" key="2">
    <source>
        <dbReference type="Proteomes" id="UP000054538"/>
    </source>
</evidence>
<gene>
    <name evidence="1" type="ORF">PAXRUDRAFT_290776</name>
</gene>
<sequence length="99" mass="10998">MTMLSVFGFSYGLYPVSIVVSVLQSPRDVSCIHPVGLLDLLTRTWYVGMSEYLTQLARQKTDIYMHPRPVNASIMWCEDLRGTFGGGAKAGQVDSNTNH</sequence>
<protein>
    <submittedName>
        <fullName evidence="1">Uncharacterized protein</fullName>
    </submittedName>
</protein>
<dbReference type="EMBL" id="KN824975">
    <property type="protein sequence ID" value="KIK96658.1"/>
    <property type="molecule type" value="Genomic_DNA"/>
</dbReference>
<proteinExistence type="predicted"/>
<name>A0A0D0DST2_9AGAM</name>
<dbReference type="HOGENOM" id="CLU_2321092_0_0_1"/>
<accession>A0A0D0DST2</accession>
<dbReference type="Proteomes" id="UP000054538">
    <property type="component" value="Unassembled WGS sequence"/>
</dbReference>
<dbReference type="InParanoid" id="A0A0D0DST2"/>
<dbReference type="AlphaFoldDB" id="A0A0D0DST2"/>
<reference evidence="1 2" key="1">
    <citation type="submission" date="2014-04" db="EMBL/GenBank/DDBJ databases">
        <authorList>
            <consortium name="DOE Joint Genome Institute"/>
            <person name="Kuo A."/>
            <person name="Kohler A."/>
            <person name="Jargeat P."/>
            <person name="Nagy L.G."/>
            <person name="Floudas D."/>
            <person name="Copeland A."/>
            <person name="Barry K.W."/>
            <person name="Cichocki N."/>
            <person name="Veneault-Fourrey C."/>
            <person name="LaButti K."/>
            <person name="Lindquist E.A."/>
            <person name="Lipzen A."/>
            <person name="Lundell T."/>
            <person name="Morin E."/>
            <person name="Murat C."/>
            <person name="Sun H."/>
            <person name="Tunlid A."/>
            <person name="Henrissat B."/>
            <person name="Grigoriev I.V."/>
            <person name="Hibbett D.S."/>
            <person name="Martin F."/>
            <person name="Nordberg H.P."/>
            <person name="Cantor M.N."/>
            <person name="Hua S.X."/>
        </authorList>
    </citation>
    <scope>NUCLEOTIDE SEQUENCE [LARGE SCALE GENOMIC DNA]</scope>
    <source>
        <strain evidence="1 2">Ve08.2h10</strain>
    </source>
</reference>
<evidence type="ECO:0000313" key="1">
    <source>
        <dbReference type="EMBL" id="KIK96658.1"/>
    </source>
</evidence>
<reference evidence="2" key="2">
    <citation type="submission" date="2015-01" db="EMBL/GenBank/DDBJ databases">
        <title>Evolutionary Origins and Diversification of the Mycorrhizal Mutualists.</title>
        <authorList>
            <consortium name="DOE Joint Genome Institute"/>
            <consortium name="Mycorrhizal Genomics Consortium"/>
            <person name="Kohler A."/>
            <person name="Kuo A."/>
            <person name="Nagy L.G."/>
            <person name="Floudas D."/>
            <person name="Copeland A."/>
            <person name="Barry K.W."/>
            <person name="Cichocki N."/>
            <person name="Veneault-Fourrey C."/>
            <person name="LaButti K."/>
            <person name="Lindquist E.A."/>
            <person name="Lipzen A."/>
            <person name="Lundell T."/>
            <person name="Morin E."/>
            <person name="Murat C."/>
            <person name="Riley R."/>
            <person name="Ohm R."/>
            <person name="Sun H."/>
            <person name="Tunlid A."/>
            <person name="Henrissat B."/>
            <person name="Grigoriev I.V."/>
            <person name="Hibbett D.S."/>
            <person name="Martin F."/>
        </authorList>
    </citation>
    <scope>NUCLEOTIDE SEQUENCE [LARGE SCALE GENOMIC DNA]</scope>
    <source>
        <strain evidence="2">Ve08.2h10</strain>
    </source>
</reference>
<organism evidence="1 2">
    <name type="scientific">Paxillus rubicundulus Ve08.2h10</name>
    <dbReference type="NCBI Taxonomy" id="930991"/>
    <lineage>
        <taxon>Eukaryota</taxon>
        <taxon>Fungi</taxon>
        <taxon>Dikarya</taxon>
        <taxon>Basidiomycota</taxon>
        <taxon>Agaricomycotina</taxon>
        <taxon>Agaricomycetes</taxon>
        <taxon>Agaricomycetidae</taxon>
        <taxon>Boletales</taxon>
        <taxon>Paxilineae</taxon>
        <taxon>Paxillaceae</taxon>
        <taxon>Paxillus</taxon>
    </lineage>
</organism>